<dbReference type="EMBL" id="NCDQ01000004">
    <property type="protein sequence ID" value="OYX06409.1"/>
    <property type="molecule type" value="Genomic_DNA"/>
</dbReference>
<dbReference type="InterPro" id="IPR021255">
    <property type="entry name" value="DUF2807"/>
</dbReference>
<sequence>MSGEEGTMMIRNTLIVAGASFALAVGCFAGVAAIAGPELMKNGWAIPFGDNATVTITDDNGRVVRTVRHVGAGGAPSPIVDRTLPWTGKDTLTIDLPVNVVFVQGAEAKIVVSGPQPYVDRLKINGGRISLDDVNLAERAVVTLGPDGLQVRHDRNRMKITVVAPDVTRFEVRGSGDLDIRRYEHPALGLDISGSGDVEAEGKVETVTLDNSGSGYADLAALKAKDATIDVSGSGGGAVFATDKAKIDISGSGDVELRTEPKLVTSEITGSGDIRREY</sequence>
<evidence type="ECO:0000259" key="1">
    <source>
        <dbReference type="Pfam" id="PF10988"/>
    </source>
</evidence>
<reference evidence="2 3" key="1">
    <citation type="submission" date="2017-03" db="EMBL/GenBank/DDBJ databases">
        <title>Lifting the veil on microbial sulfur biogeochemistry in mining wastewaters.</title>
        <authorList>
            <person name="Kantor R.S."/>
            <person name="Colenbrander Nelson T."/>
            <person name="Marshall S."/>
            <person name="Bennett D."/>
            <person name="Apte S."/>
            <person name="Camacho D."/>
            <person name="Thomas B.C."/>
            <person name="Warren L.A."/>
            <person name="Banfield J.F."/>
        </authorList>
    </citation>
    <scope>NUCLEOTIDE SEQUENCE [LARGE SCALE GENOMIC DNA]</scope>
    <source>
        <strain evidence="2">32-67-7</strain>
    </source>
</reference>
<proteinExistence type="predicted"/>
<evidence type="ECO:0000313" key="2">
    <source>
        <dbReference type="EMBL" id="OYX06409.1"/>
    </source>
</evidence>
<protein>
    <submittedName>
        <fullName evidence="2">DUF2807 domain-containing protein</fullName>
    </submittedName>
</protein>
<comment type="caution">
    <text evidence="2">The sequence shown here is derived from an EMBL/GenBank/DDBJ whole genome shotgun (WGS) entry which is preliminary data.</text>
</comment>
<accession>A0A258DF65</accession>
<dbReference type="Gene3D" id="2.160.20.120">
    <property type="match status" value="1"/>
</dbReference>
<dbReference type="Proteomes" id="UP000215616">
    <property type="component" value="Unassembled WGS sequence"/>
</dbReference>
<dbReference type="AlphaFoldDB" id="A0A258DF65"/>
<dbReference type="Pfam" id="PF10988">
    <property type="entry name" value="DUF2807"/>
    <property type="match status" value="1"/>
</dbReference>
<feature type="domain" description="Putative auto-transporter adhesin head GIN" evidence="1">
    <location>
        <begin position="91"/>
        <end position="261"/>
    </location>
</feature>
<gene>
    <name evidence="2" type="ORF">B7Z12_00455</name>
</gene>
<organism evidence="2 3">
    <name type="scientific">Caulobacter vibrioides</name>
    <name type="common">Caulobacter crescentus</name>
    <dbReference type="NCBI Taxonomy" id="155892"/>
    <lineage>
        <taxon>Bacteria</taxon>
        <taxon>Pseudomonadati</taxon>
        <taxon>Pseudomonadota</taxon>
        <taxon>Alphaproteobacteria</taxon>
        <taxon>Caulobacterales</taxon>
        <taxon>Caulobacteraceae</taxon>
        <taxon>Caulobacter</taxon>
    </lineage>
</organism>
<name>A0A258DF65_CAUVI</name>
<evidence type="ECO:0000313" key="3">
    <source>
        <dbReference type="Proteomes" id="UP000215616"/>
    </source>
</evidence>